<name>A0A225D1P7_9BACT</name>
<protein>
    <submittedName>
        <fullName evidence="1">Uncharacterized protein</fullName>
    </submittedName>
</protein>
<accession>A0A225D1P7</accession>
<evidence type="ECO:0000313" key="2">
    <source>
        <dbReference type="Proteomes" id="UP000214646"/>
    </source>
</evidence>
<dbReference type="EMBL" id="NIDE01000017">
    <property type="protein sequence ID" value="OWK35442.1"/>
    <property type="molecule type" value="Genomic_DNA"/>
</dbReference>
<evidence type="ECO:0000313" key="1">
    <source>
        <dbReference type="EMBL" id="OWK35442.1"/>
    </source>
</evidence>
<comment type="caution">
    <text evidence="1">The sequence shown here is derived from an EMBL/GenBank/DDBJ whole genome shotgun (WGS) entry which is preliminary data.</text>
</comment>
<organism evidence="1 2">
    <name type="scientific">Fimbriiglobus ruber</name>
    <dbReference type="NCBI Taxonomy" id="1908690"/>
    <lineage>
        <taxon>Bacteria</taxon>
        <taxon>Pseudomonadati</taxon>
        <taxon>Planctomycetota</taxon>
        <taxon>Planctomycetia</taxon>
        <taxon>Gemmatales</taxon>
        <taxon>Gemmataceae</taxon>
        <taxon>Fimbriiglobus</taxon>
    </lineage>
</organism>
<sequence>MAIAGGALLIGQPTIGLAQPNEVLKDHWRNHDGHWSYWHEADKRWYYTDGTHWFFSTGAGWEPYRFDKHFGREGFERGEYKIPPPEAKVVLPKHEVWRPR</sequence>
<gene>
    <name evidence="1" type="ORF">FRUB_08005</name>
</gene>
<reference evidence="2" key="1">
    <citation type="submission" date="2017-06" db="EMBL/GenBank/DDBJ databases">
        <title>Genome analysis of Fimbriiglobus ruber SP5, the first member of the order Planctomycetales with confirmed chitinolytic capability.</title>
        <authorList>
            <person name="Ravin N.V."/>
            <person name="Rakitin A.L."/>
            <person name="Ivanova A.A."/>
            <person name="Beletsky A.V."/>
            <person name="Kulichevskaya I.S."/>
            <person name="Mardanov A.V."/>
            <person name="Dedysh S.N."/>
        </authorList>
    </citation>
    <scope>NUCLEOTIDE SEQUENCE [LARGE SCALE GENOMIC DNA]</scope>
    <source>
        <strain evidence="2">SP5</strain>
    </source>
</reference>
<dbReference type="Proteomes" id="UP000214646">
    <property type="component" value="Unassembled WGS sequence"/>
</dbReference>
<dbReference type="AlphaFoldDB" id="A0A225D1P7"/>
<keyword evidence="2" id="KW-1185">Reference proteome</keyword>
<proteinExistence type="predicted"/>